<sequence>MATELRYQGEAIRADYIRAAIGLAFALLPLLLIPGIHWIFALILGALGLLFLVFGVRTWLRSRTRVVADEDGLTVVDHRRRHLPWQALEEVKLAYFSTRRDRSQGWMQLTLIGNGTKISLDSPLEHFHEIAEEAARHVRARHLPVSTSTVLNFESLGIHGLKPADPLAGRGGPSGQGEG</sequence>
<evidence type="ECO:0008006" key="4">
    <source>
        <dbReference type="Google" id="ProtNLM"/>
    </source>
</evidence>
<feature type="transmembrane region" description="Helical" evidence="1">
    <location>
        <begin position="16"/>
        <end position="33"/>
    </location>
</feature>
<protein>
    <recommendedName>
        <fullName evidence="4">DUF304 domain-containing protein</fullName>
    </recommendedName>
</protein>
<comment type="caution">
    <text evidence="2">The sequence shown here is derived from an EMBL/GenBank/DDBJ whole genome shotgun (WGS) entry which is preliminary data.</text>
</comment>
<evidence type="ECO:0000256" key="1">
    <source>
        <dbReference type="SAM" id="Phobius"/>
    </source>
</evidence>
<keyword evidence="3" id="KW-1185">Reference proteome</keyword>
<evidence type="ECO:0000313" key="3">
    <source>
        <dbReference type="Proteomes" id="UP000006746"/>
    </source>
</evidence>
<gene>
    <name evidence="2" type="ORF">P24_03336</name>
</gene>
<keyword evidence="1" id="KW-1133">Transmembrane helix</keyword>
<accession>K2J672</accession>
<reference evidence="2 3" key="1">
    <citation type="journal article" date="2012" name="J. Bacteriol.">
        <title>Genome Sequence of Oceanibaculum indicum Type Strain P24.</title>
        <authorList>
            <person name="Lai Q."/>
            <person name="Shao Z."/>
        </authorList>
    </citation>
    <scope>NUCLEOTIDE SEQUENCE [LARGE SCALE GENOMIC DNA]</scope>
    <source>
        <strain evidence="2 3">P24</strain>
    </source>
</reference>
<organism evidence="2 3">
    <name type="scientific">Oceanibaculum indicum P24</name>
    <dbReference type="NCBI Taxonomy" id="1207063"/>
    <lineage>
        <taxon>Bacteria</taxon>
        <taxon>Pseudomonadati</taxon>
        <taxon>Pseudomonadota</taxon>
        <taxon>Alphaproteobacteria</taxon>
        <taxon>Rhodospirillales</taxon>
        <taxon>Oceanibaculaceae</taxon>
        <taxon>Oceanibaculum</taxon>
    </lineage>
</organism>
<keyword evidence="1" id="KW-0812">Transmembrane</keyword>
<dbReference type="STRING" id="1207063.P24_03336"/>
<dbReference type="Proteomes" id="UP000006746">
    <property type="component" value="Unassembled WGS sequence"/>
</dbReference>
<feature type="transmembrane region" description="Helical" evidence="1">
    <location>
        <begin position="39"/>
        <end position="60"/>
    </location>
</feature>
<proteinExistence type="predicted"/>
<dbReference type="AlphaFoldDB" id="K2J672"/>
<dbReference type="eggNOG" id="ENOG50332YX">
    <property type="taxonomic scope" value="Bacteria"/>
</dbReference>
<dbReference type="EMBL" id="AMRL01000002">
    <property type="protein sequence ID" value="EKE78561.1"/>
    <property type="molecule type" value="Genomic_DNA"/>
</dbReference>
<evidence type="ECO:0000313" key="2">
    <source>
        <dbReference type="EMBL" id="EKE78561.1"/>
    </source>
</evidence>
<name>K2J672_9PROT</name>
<dbReference type="RefSeq" id="WP_008943284.1">
    <property type="nucleotide sequence ID" value="NZ_AMRL01000002.1"/>
</dbReference>
<keyword evidence="1" id="KW-0472">Membrane</keyword>